<dbReference type="OrthoDB" id="3368702at2"/>
<protein>
    <recommendedName>
        <fullName evidence="1">UPF0311 protein NCTC10485_01210</fullName>
    </recommendedName>
</protein>
<dbReference type="Gene3D" id="2.40.160.20">
    <property type="match status" value="1"/>
</dbReference>
<proteinExistence type="inferred from homology"/>
<accession>A0A3S4RET8</accession>
<evidence type="ECO:0000313" key="2">
    <source>
        <dbReference type="EMBL" id="VEG46670.1"/>
    </source>
</evidence>
<reference evidence="2 3" key="1">
    <citation type="submission" date="2018-12" db="EMBL/GenBank/DDBJ databases">
        <authorList>
            <consortium name="Pathogen Informatics"/>
        </authorList>
    </citation>
    <scope>NUCLEOTIDE SEQUENCE [LARGE SCALE GENOMIC DNA]</scope>
    <source>
        <strain evidence="2 3">NCTC10485</strain>
    </source>
</reference>
<sequence>MAPEIDTVPTLELLADIQLDIAAVHVTPGPAGTRLTYVIGGGRCDGPALHGEFLAGGGDWVLVGADGVSRLDVRATLRTDDGALVQVTNLGRVRMPPESVERFRAGELIRHDEMYGRSSPLFDSGDPRYEWLNGTYTLAVNEVSLTAVHYRVFAVG</sequence>
<dbReference type="Proteomes" id="UP000282551">
    <property type="component" value="Chromosome"/>
</dbReference>
<evidence type="ECO:0000256" key="1">
    <source>
        <dbReference type="HAMAP-Rule" id="MF_00775"/>
    </source>
</evidence>
<organism evidence="2 3">
    <name type="scientific">Mycolicibacterium chitae</name>
    <name type="common">Mycobacterium chitae</name>
    <dbReference type="NCBI Taxonomy" id="1792"/>
    <lineage>
        <taxon>Bacteria</taxon>
        <taxon>Bacillati</taxon>
        <taxon>Actinomycetota</taxon>
        <taxon>Actinomycetes</taxon>
        <taxon>Mycobacteriales</taxon>
        <taxon>Mycobacteriaceae</taxon>
        <taxon>Mycolicibacterium</taxon>
    </lineage>
</organism>
<evidence type="ECO:0000313" key="3">
    <source>
        <dbReference type="Proteomes" id="UP000282551"/>
    </source>
</evidence>
<keyword evidence="3" id="KW-1185">Reference proteome</keyword>
<name>A0A3S4RET8_MYCCI</name>
<dbReference type="AlphaFoldDB" id="A0A3S4RET8"/>
<dbReference type="Pfam" id="PF11578">
    <property type="entry name" value="DUF3237"/>
    <property type="match status" value="1"/>
</dbReference>
<dbReference type="PANTHER" id="PTHR37315:SF1">
    <property type="entry name" value="UPF0311 PROTEIN BLR7842"/>
    <property type="match status" value="1"/>
</dbReference>
<dbReference type="InterPro" id="IPR020915">
    <property type="entry name" value="UPF0311"/>
</dbReference>
<dbReference type="PANTHER" id="PTHR37315">
    <property type="entry name" value="UPF0311 PROTEIN BLR7842"/>
    <property type="match status" value="1"/>
</dbReference>
<gene>
    <name evidence="2" type="ORF">NCTC10485_01210</name>
</gene>
<comment type="similarity">
    <text evidence="1">Belongs to the UPF0311 family.</text>
</comment>
<dbReference type="RefSeq" id="WP_126332892.1">
    <property type="nucleotide sequence ID" value="NZ_AP022604.1"/>
</dbReference>
<dbReference type="HAMAP" id="MF_00775">
    <property type="entry name" value="UPF0311"/>
    <property type="match status" value="1"/>
</dbReference>
<dbReference type="EMBL" id="LR134355">
    <property type="protein sequence ID" value="VEG46670.1"/>
    <property type="molecule type" value="Genomic_DNA"/>
</dbReference>